<comment type="caution">
    <text evidence="2">The sequence shown here is derived from an EMBL/GenBank/DDBJ whole genome shotgun (WGS) entry which is preliminary data.</text>
</comment>
<keyword evidence="1" id="KW-0812">Transmembrane</keyword>
<gene>
    <name evidence="2" type="ORF">Aco03nite_100150</name>
</gene>
<evidence type="ECO:0000313" key="2">
    <source>
        <dbReference type="EMBL" id="GID61611.1"/>
    </source>
</evidence>
<keyword evidence="1" id="KW-0472">Membrane</keyword>
<keyword evidence="3" id="KW-1185">Reference proteome</keyword>
<evidence type="ECO:0000313" key="3">
    <source>
        <dbReference type="Proteomes" id="UP000612282"/>
    </source>
</evidence>
<keyword evidence="1" id="KW-1133">Transmembrane helix</keyword>
<evidence type="ECO:0000256" key="1">
    <source>
        <dbReference type="SAM" id="Phobius"/>
    </source>
</evidence>
<accession>A0ABQ3XSX7</accession>
<dbReference type="Proteomes" id="UP000612282">
    <property type="component" value="Unassembled WGS sequence"/>
</dbReference>
<feature type="transmembrane region" description="Helical" evidence="1">
    <location>
        <begin position="40"/>
        <end position="61"/>
    </location>
</feature>
<reference evidence="2 3" key="1">
    <citation type="submission" date="2021-01" db="EMBL/GenBank/DDBJ databases">
        <title>Whole genome shotgun sequence of Actinoplanes couchii NBRC 106145.</title>
        <authorList>
            <person name="Komaki H."/>
            <person name="Tamura T."/>
        </authorList>
    </citation>
    <scope>NUCLEOTIDE SEQUENCE [LARGE SCALE GENOMIC DNA]</scope>
    <source>
        <strain evidence="2 3">NBRC 106145</strain>
    </source>
</reference>
<protein>
    <submittedName>
        <fullName evidence="2">Uncharacterized protein</fullName>
    </submittedName>
</protein>
<proteinExistence type="predicted"/>
<sequence length="63" mass="7097">MLRHDLGHPAGIRTSRATTAMLLGYLAYRRAQHTWRTSPYTTAVVLPIILVALPLTLALIWRT</sequence>
<dbReference type="EMBL" id="BOMG01000131">
    <property type="protein sequence ID" value="GID61611.1"/>
    <property type="molecule type" value="Genomic_DNA"/>
</dbReference>
<name>A0ABQ3XSX7_9ACTN</name>
<organism evidence="2 3">
    <name type="scientific">Actinoplanes couchii</name>
    <dbReference type="NCBI Taxonomy" id="403638"/>
    <lineage>
        <taxon>Bacteria</taxon>
        <taxon>Bacillati</taxon>
        <taxon>Actinomycetota</taxon>
        <taxon>Actinomycetes</taxon>
        <taxon>Micromonosporales</taxon>
        <taxon>Micromonosporaceae</taxon>
        <taxon>Actinoplanes</taxon>
    </lineage>
</organism>
<dbReference type="RefSeq" id="WP_203809758.1">
    <property type="nucleotide sequence ID" value="NZ_BAAAQE010000002.1"/>
</dbReference>